<organism evidence="1 2">
    <name type="scientific">Papilio machaon</name>
    <name type="common">Old World swallowtail butterfly</name>
    <dbReference type="NCBI Taxonomy" id="76193"/>
    <lineage>
        <taxon>Eukaryota</taxon>
        <taxon>Metazoa</taxon>
        <taxon>Ecdysozoa</taxon>
        <taxon>Arthropoda</taxon>
        <taxon>Hexapoda</taxon>
        <taxon>Insecta</taxon>
        <taxon>Pterygota</taxon>
        <taxon>Neoptera</taxon>
        <taxon>Endopterygota</taxon>
        <taxon>Lepidoptera</taxon>
        <taxon>Glossata</taxon>
        <taxon>Ditrysia</taxon>
        <taxon>Papilionoidea</taxon>
        <taxon>Papilionidae</taxon>
        <taxon>Papilioninae</taxon>
        <taxon>Papilio</taxon>
    </lineage>
</organism>
<reference evidence="1 2" key="1">
    <citation type="journal article" date="2015" name="Nat. Commun.">
        <title>Outbred genome sequencing and CRISPR/Cas9 gene editing in butterflies.</title>
        <authorList>
            <person name="Li X."/>
            <person name="Fan D."/>
            <person name="Zhang W."/>
            <person name="Liu G."/>
            <person name="Zhang L."/>
            <person name="Zhao L."/>
            <person name="Fang X."/>
            <person name="Chen L."/>
            <person name="Dong Y."/>
            <person name="Chen Y."/>
            <person name="Ding Y."/>
            <person name="Zhao R."/>
            <person name="Feng M."/>
            <person name="Zhu Y."/>
            <person name="Feng Y."/>
            <person name="Jiang X."/>
            <person name="Zhu D."/>
            <person name="Xiang H."/>
            <person name="Feng X."/>
            <person name="Li S."/>
            <person name="Wang J."/>
            <person name="Zhang G."/>
            <person name="Kronforst M.R."/>
            <person name="Wang W."/>
        </authorList>
    </citation>
    <scope>NUCLEOTIDE SEQUENCE [LARGE SCALE GENOMIC DNA]</scope>
    <source>
        <strain evidence="1">Ya'a_city_454_Pm</strain>
        <tissue evidence="1">Whole body</tissue>
    </source>
</reference>
<protein>
    <submittedName>
        <fullName evidence="1">Uncharacterized protein</fullName>
    </submittedName>
</protein>
<accession>A0A194RIX2</accession>
<gene>
    <name evidence="1" type="ORF">RR48_08776</name>
</gene>
<evidence type="ECO:0000313" key="2">
    <source>
        <dbReference type="Proteomes" id="UP000053240"/>
    </source>
</evidence>
<dbReference type="Proteomes" id="UP000053240">
    <property type="component" value="Unassembled WGS sequence"/>
</dbReference>
<name>A0A194RIX2_PAPMA</name>
<keyword evidence="2" id="KW-1185">Reference proteome</keyword>
<proteinExistence type="predicted"/>
<dbReference type="InParanoid" id="A0A194RIX2"/>
<evidence type="ECO:0000313" key="1">
    <source>
        <dbReference type="EMBL" id="KPJ17285.1"/>
    </source>
</evidence>
<dbReference type="EMBL" id="KQ460154">
    <property type="protein sequence ID" value="KPJ17285.1"/>
    <property type="molecule type" value="Genomic_DNA"/>
</dbReference>
<dbReference type="AlphaFoldDB" id="A0A194RIX2"/>
<sequence length="116" mass="12866">MRRNLFLLSNCDILEVQTISWLPRLVACFVGASFFERSTIHPICELSSSGALPFYMTLARYKAWVLGTHPRGCSCAQRAASAIVTSLSFSLYSPLHPPHTGLTLANTKLNITCLEY</sequence>